<comment type="caution">
    <text evidence="2">The sequence shown here is derived from an EMBL/GenBank/DDBJ whole genome shotgun (WGS) entry which is preliminary data.</text>
</comment>
<dbReference type="PANTHER" id="PTHR23131">
    <property type="entry name" value="ENDORIBONUCLEASE LACTB2"/>
    <property type="match status" value="1"/>
</dbReference>
<organism evidence="2 3">
    <name type="scientific">Nocardia albiluteola</name>
    <dbReference type="NCBI Taxonomy" id="2842303"/>
    <lineage>
        <taxon>Bacteria</taxon>
        <taxon>Bacillati</taxon>
        <taxon>Actinomycetota</taxon>
        <taxon>Actinomycetes</taxon>
        <taxon>Mycobacteriales</taxon>
        <taxon>Nocardiaceae</taxon>
        <taxon>Nocardia</taxon>
    </lineage>
</organism>
<dbReference type="RefSeq" id="WP_215923759.1">
    <property type="nucleotide sequence ID" value="NZ_JAHKNI010000024.1"/>
</dbReference>
<dbReference type="EMBL" id="JAHKNI010000024">
    <property type="protein sequence ID" value="MBU3067676.1"/>
    <property type="molecule type" value="Genomic_DNA"/>
</dbReference>
<proteinExistence type="predicted"/>
<dbReference type="PANTHER" id="PTHR23131:SF4">
    <property type="entry name" value="METALLO-BETA-LACTAMASE SUPERFAMILY POTEIN"/>
    <property type="match status" value="1"/>
</dbReference>
<sequence length="316" mass="34901">MPQDGLRAINVYVLETAAGLALIDGGWHRPDTYRELATGLARIGRSPDEIHDVFVTHVHRDHYTFAVELRRRHGCRVHLGAEESSGLEAIHRLGTNEPENALHELRRAGASDLASRARVDSLAEPFDPQDWEPPDHWLRPGTVELSGYRLYAQATPGHTKGHMVFRDLDRNLMFTGDHVLPTITPSIGFELGPWEMPLDNFLCSLTLLSDDDAPVMLPAHGLPGGSVGRRARALLAHHEHRFAQILTVVGDSASSTGSAVAQALTWTRHDRRFDTLGTFDQMFATCETLAHLDVLVARNVLTAKDNDGVDVFGIAR</sequence>
<evidence type="ECO:0000313" key="3">
    <source>
        <dbReference type="Proteomes" id="UP000733379"/>
    </source>
</evidence>
<dbReference type="SUPFAM" id="SSF56281">
    <property type="entry name" value="Metallo-hydrolase/oxidoreductase"/>
    <property type="match status" value="1"/>
</dbReference>
<protein>
    <submittedName>
        <fullName evidence="2">MBL fold metallo-hydrolase</fullName>
    </submittedName>
</protein>
<gene>
    <name evidence="2" type="ORF">KO481_39930</name>
</gene>
<dbReference type="SMART" id="SM00849">
    <property type="entry name" value="Lactamase_B"/>
    <property type="match status" value="1"/>
</dbReference>
<accession>A0ABS6BDW6</accession>
<dbReference type="Pfam" id="PF00753">
    <property type="entry name" value="Lactamase_B"/>
    <property type="match status" value="1"/>
</dbReference>
<evidence type="ECO:0000313" key="2">
    <source>
        <dbReference type="EMBL" id="MBU3067676.1"/>
    </source>
</evidence>
<reference evidence="2 3" key="1">
    <citation type="submission" date="2021-06" db="EMBL/GenBank/DDBJ databases">
        <title>Actinomycetes sequencing.</title>
        <authorList>
            <person name="Shan Q."/>
        </authorList>
    </citation>
    <scope>NUCLEOTIDE SEQUENCE [LARGE SCALE GENOMIC DNA]</scope>
    <source>
        <strain evidence="2 3">NEAU-G5</strain>
    </source>
</reference>
<name>A0ABS6BDW6_9NOCA</name>
<dbReference type="InterPro" id="IPR050662">
    <property type="entry name" value="Sec-metab_biosynth-thioest"/>
</dbReference>
<feature type="domain" description="Metallo-beta-lactamase" evidence="1">
    <location>
        <begin position="8"/>
        <end position="220"/>
    </location>
</feature>
<keyword evidence="3" id="KW-1185">Reference proteome</keyword>
<dbReference type="Proteomes" id="UP000733379">
    <property type="component" value="Unassembled WGS sequence"/>
</dbReference>
<dbReference type="InterPro" id="IPR001279">
    <property type="entry name" value="Metallo-B-lactamas"/>
</dbReference>
<evidence type="ECO:0000259" key="1">
    <source>
        <dbReference type="SMART" id="SM00849"/>
    </source>
</evidence>
<dbReference type="InterPro" id="IPR036388">
    <property type="entry name" value="WH-like_DNA-bd_sf"/>
</dbReference>
<dbReference type="Gene3D" id="3.60.15.10">
    <property type="entry name" value="Ribonuclease Z/Hydroxyacylglutathione hydrolase-like"/>
    <property type="match status" value="1"/>
</dbReference>
<dbReference type="InterPro" id="IPR036866">
    <property type="entry name" value="RibonucZ/Hydroxyglut_hydro"/>
</dbReference>
<dbReference type="Gene3D" id="1.10.10.10">
    <property type="entry name" value="Winged helix-like DNA-binding domain superfamily/Winged helix DNA-binding domain"/>
    <property type="match status" value="1"/>
</dbReference>